<reference evidence="3" key="1">
    <citation type="submission" date="2024-02" db="UniProtKB">
        <authorList>
            <consortium name="WormBaseParasite"/>
        </authorList>
    </citation>
    <scope>IDENTIFICATION</scope>
</reference>
<evidence type="ECO:0000256" key="1">
    <source>
        <dbReference type="SAM" id="Phobius"/>
    </source>
</evidence>
<feature type="transmembrane region" description="Helical" evidence="1">
    <location>
        <begin position="35"/>
        <end position="55"/>
    </location>
</feature>
<evidence type="ECO:0000313" key="3">
    <source>
        <dbReference type="WBParaSite" id="MBELARI_LOCUS21441"/>
    </source>
</evidence>
<keyword evidence="1" id="KW-1133">Transmembrane helix</keyword>
<keyword evidence="1" id="KW-0472">Membrane</keyword>
<dbReference type="WBParaSite" id="MBELARI_LOCUS21441">
    <property type="protein sequence ID" value="MBELARI_LOCUS21441"/>
    <property type="gene ID" value="MBELARI_LOCUS21441"/>
</dbReference>
<feature type="transmembrane region" description="Helical" evidence="1">
    <location>
        <begin position="148"/>
        <end position="169"/>
    </location>
</feature>
<organism evidence="2 3">
    <name type="scientific">Mesorhabditis belari</name>
    <dbReference type="NCBI Taxonomy" id="2138241"/>
    <lineage>
        <taxon>Eukaryota</taxon>
        <taxon>Metazoa</taxon>
        <taxon>Ecdysozoa</taxon>
        <taxon>Nematoda</taxon>
        <taxon>Chromadorea</taxon>
        <taxon>Rhabditida</taxon>
        <taxon>Rhabditina</taxon>
        <taxon>Rhabditomorpha</taxon>
        <taxon>Rhabditoidea</taxon>
        <taxon>Rhabditidae</taxon>
        <taxon>Mesorhabditinae</taxon>
        <taxon>Mesorhabditis</taxon>
    </lineage>
</organism>
<evidence type="ECO:0000313" key="2">
    <source>
        <dbReference type="Proteomes" id="UP000887575"/>
    </source>
</evidence>
<dbReference type="AlphaFoldDB" id="A0AAF3F4K8"/>
<dbReference type="Proteomes" id="UP000887575">
    <property type="component" value="Unassembled WGS sequence"/>
</dbReference>
<accession>A0AAF3F4K8</accession>
<keyword evidence="2" id="KW-1185">Reference proteome</keyword>
<name>A0AAF3F4K8_9BILA</name>
<protein>
    <submittedName>
        <fullName evidence="3">Uncharacterized protein</fullName>
    </submittedName>
</protein>
<keyword evidence="1" id="KW-0812">Transmembrane</keyword>
<sequence length="207" mass="23861">METTTDDQQNERQRTLTQLKNTEMEFYRMQLVSHWIILCFALSESLLAIIVYSSSFLESDFLYILVSCLYGAQSFLLDIYCKSCEKQIKKKLTFLYTLLSSSLNPAIANEKAKIETILRDDCSISAYGDLLLLRVYIGYIVLCARAPFCNWAIVFGFLIDLSTIVRLLFSFNHTTWKLTHGAVMEICHVIRAIRRKIASTRPSRNRA</sequence>
<proteinExistence type="predicted"/>